<evidence type="ECO:0000256" key="1">
    <source>
        <dbReference type="ARBA" id="ARBA00022448"/>
    </source>
</evidence>
<evidence type="ECO:0000256" key="7">
    <source>
        <dbReference type="ARBA" id="ARBA00023211"/>
    </source>
</evidence>
<gene>
    <name evidence="8" type="primary">mntP</name>
    <name evidence="9" type="ORF">ACFO6W_11310</name>
</gene>
<accession>A0ABV9KX94</accession>
<evidence type="ECO:0000313" key="9">
    <source>
        <dbReference type="EMBL" id="MFC4674286.1"/>
    </source>
</evidence>
<dbReference type="PANTHER" id="PTHR35529">
    <property type="entry name" value="MANGANESE EFFLUX PUMP MNTP-RELATED"/>
    <property type="match status" value="1"/>
</dbReference>
<evidence type="ECO:0000256" key="3">
    <source>
        <dbReference type="ARBA" id="ARBA00022692"/>
    </source>
</evidence>
<feature type="transmembrane region" description="Helical" evidence="8">
    <location>
        <begin position="161"/>
        <end position="182"/>
    </location>
</feature>
<dbReference type="InterPro" id="IPR022929">
    <property type="entry name" value="Put_MntP"/>
</dbReference>
<feature type="transmembrane region" description="Helical" evidence="8">
    <location>
        <begin position="128"/>
        <end position="149"/>
    </location>
</feature>
<evidence type="ECO:0000256" key="4">
    <source>
        <dbReference type="ARBA" id="ARBA00022989"/>
    </source>
</evidence>
<keyword evidence="5 8" id="KW-0406">Ion transport</keyword>
<organism evidence="9 10">
    <name type="scientific">Dysgonomonas termitidis</name>
    <dbReference type="NCBI Taxonomy" id="1516126"/>
    <lineage>
        <taxon>Bacteria</taxon>
        <taxon>Pseudomonadati</taxon>
        <taxon>Bacteroidota</taxon>
        <taxon>Bacteroidia</taxon>
        <taxon>Bacteroidales</taxon>
        <taxon>Dysgonomonadaceae</taxon>
        <taxon>Dysgonomonas</taxon>
    </lineage>
</organism>
<keyword evidence="10" id="KW-1185">Reference proteome</keyword>
<dbReference type="EMBL" id="JBHSGN010000071">
    <property type="protein sequence ID" value="MFC4674286.1"/>
    <property type="molecule type" value="Genomic_DNA"/>
</dbReference>
<keyword evidence="7 8" id="KW-0464">Manganese</keyword>
<keyword evidence="3 8" id="KW-0812">Transmembrane</keyword>
<evidence type="ECO:0000256" key="5">
    <source>
        <dbReference type="ARBA" id="ARBA00023065"/>
    </source>
</evidence>
<evidence type="ECO:0000256" key="2">
    <source>
        <dbReference type="ARBA" id="ARBA00022475"/>
    </source>
</evidence>
<protein>
    <recommendedName>
        <fullName evidence="8">Putative manganese efflux pump MntP</fullName>
    </recommendedName>
</protein>
<reference evidence="10" key="1">
    <citation type="journal article" date="2019" name="Int. J. Syst. Evol. Microbiol.">
        <title>The Global Catalogue of Microorganisms (GCM) 10K type strain sequencing project: providing services to taxonomists for standard genome sequencing and annotation.</title>
        <authorList>
            <consortium name="The Broad Institute Genomics Platform"/>
            <consortium name="The Broad Institute Genome Sequencing Center for Infectious Disease"/>
            <person name="Wu L."/>
            <person name="Ma J."/>
        </authorList>
    </citation>
    <scope>NUCLEOTIDE SEQUENCE [LARGE SCALE GENOMIC DNA]</scope>
    <source>
        <strain evidence="10">CCUG 66188</strain>
    </source>
</reference>
<evidence type="ECO:0000256" key="8">
    <source>
        <dbReference type="HAMAP-Rule" id="MF_01521"/>
    </source>
</evidence>
<feature type="transmembrane region" description="Helical" evidence="8">
    <location>
        <begin position="43"/>
        <end position="62"/>
    </location>
</feature>
<comment type="caution">
    <text evidence="9">The sequence shown here is derived from an EMBL/GenBank/DDBJ whole genome shotgun (WGS) entry which is preliminary data.</text>
</comment>
<dbReference type="RefSeq" id="WP_379996436.1">
    <property type="nucleotide sequence ID" value="NZ_JBHSGN010000071.1"/>
</dbReference>
<evidence type="ECO:0000256" key="6">
    <source>
        <dbReference type="ARBA" id="ARBA00023136"/>
    </source>
</evidence>
<sequence>MIQIVALAVGLSMDSLVVALTSGAAIGNHKTINVLKIAGMLAFIQMSLTIFGWFVGFTFACYIEQFDHWLAFGILCFLGFRVIVASLKDEESSPFDPLNFKVMLGLAVATSIDATAVGLSLSLVNVEILLPALIIGVVTFMMSSFGIIFGCKAGQRCNLRINITGGIILILIGCSILFQHTVMARTHMAFL</sequence>
<keyword evidence="2 8" id="KW-1003">Cell membrane</keyword>
<comment type="function">
    <text evidence="8">Probably functions as a manganese efflux pump.</text>
</comment>
<dbReference type="HAMAP" id="MF_01521">
    <property type="entry name" value="MntP_pump"/>
    <property type="match status" value="1"/>
</dbReference>
<evidence type="ECO:0000313" key="10">
    <source>
        <dbReference type="Proteomes" id="UP001596023"/>
    </source>
</evidence>
<name>A0ABV9KX94_9BACT</name>
<dbReference type="InterPro" id="IPR003810">
    <property type="entry name" value="Mntp/YtaF"/>
</dbReference>
<comment type="similarity">
    <text evidence="8">Belongs to the MntP (TC 9.B.29) family.</text>
</comment>
<keyword evidence="6 8" id="KW-0472">Membrane</keyword>
<keyword evidence="1 8" id="KW-0813">Transport</keyword>
<comment type="subcellular location">
    <subcellularLocation>
        <location evidence="8">Cell membrane</location>
        <topology evidence="8">Multi-pass membrane protein</topology>
    </subcellularLocation>
</comment>
<feature type="transmembrane region" description="Helical" evidence="8">
    <location>
        <begin position="69"/>
        <end position="87"/>
    </location>
</feature>
<proteinExistence type="inferred from homology"/>
<dbReference type="PANTHER" id="PTHR35529:SF1">
    <property type="entry name" value="MANGANESE EFFLUX PUMP MNTP-RELATED"/>
    <property type="match status" value="1"/>
</dbReference>
<keyword evidence="4 8" id="KW-1133">Transmembrane helix</keyword>
<dbReference type="Proteomes" id="UP001596023">
    <property type="component" value="Unassembled WGS sequence"/>
</dbReference>
<comment type="caution">
    <text evidence="8">Lacks conserved residue(s) required for the propagation of feature annotation.</text>
</comment>
<dbReference type="Pfam" id="PF02659">
    <property type="entry name" value="Mntp"/>
    <property type="match status" value="1"/>
</dbReference>